<name>A0A0L6UXN3_9BASI</name>
<sequence>IGWSMLHVNCMQLIKFFFAVTRLKKLMEHVKKKHIIQVLTGDIQKMLKAIDVTWKIVTCIPCKWNEAVFLQKRQNYVLNRLTNIDSSFARHPLTGKPYDKSCWCNVSQGDDYVTFLFGFKITAPQNQSLTWKTTRFISGKTLIFFSDHNEEKNQRQNIREEENVVSGNGMTSSDLTRQNKKDLSNDGSVRCCERSLSNTQVKSCVLKHRTAFSQQHIIFFDQLDHIQSNGQMDSKEDNCFQQGDSRNQNPDMRSPHPDSFLKAAAADRAAGQRPIERTSFLAGRIHPTQPPPTEQHRGKHNKTLHLRTTEHHEVCLQAHHVFFGREV</sequence>
<reference evidence="2 3" key="1">
    <citation type="submission" date="2015-08" db="EMBL/GenBank/DDBJ databases">
        <title>Next Generation Sequencing and Analysis of the Genome of Puccinia sorghi L Schw, the Causal Agent of Maize Common Rust.</title>
        <authorList>
            <person name="Rochi L."/>
            <person name="Burguener G."/>
            <person name="Darino M."/>
            <person name="Turjanski A."/>
            <person name="Kreff E."/>
            <person name="Dieguez M.J."/>
            <person name="Sacco F."/>
        </authorList>
    </citation>
    <scope>NUCLEOTIDE SEQUENCE [LARGE SCALE GENOMIC DNA]</scope>
    <source>
        <strain evidence="2 3">RO10H11247</strain>
    </source>
</reference>
<feature type="region of interest" description="Disordered" evidence="1">
    <location>
        <begin position="153"/>
        <end position="188"/>
    </location>
</feature>
<feature type="compositionally biased region" description="Basic and acidic residues" evidence="1">
    <location>
        <begin position="153"/>
        <end position="162"/>
    </location>
</feature>
<feature type="region of interest" description="Disordered" evidence="1">
    <location>
        <begin position="230"/>
        <end position="258"/>
    </location>
</feature>
<keyword evidence="3" id="KW-1185">Reference proteome</keyword>
<gene>
    <name evidence="2" type="ORF">VP01_3287g1</name>
</gene>
<accession>A0A0L6UXN3</accession>
<organism evidence="2 3">
    <name type="scientific">Puccinia sorghi</name>
    <dbReference type="NCBI Taxonomy" id="27349"/>
    <lineage>
        <taxon>Eukaryota</taxon>
        <taxon>Fungi</taxon>
        <taxon>Dikarya</taxon>
        <taxon>Basidiomycota</taxon>
        <taxon>Pucciniomycotina</taxon>
        <taxon>Pucciniomycetes</taxon>
        <taxon>Pucciniales</taxon>
        <taxon>Pucciniaceae</taxon>
        <taxon>Puccinia</taxon>
    </lineage>
</organism>
<proteinExistence type="predicted"/>
<feature type="non-terminal residue" evidence="2">
    <location>
        <position position="1"/>
    </location>
</feature>
<dbReference type="Proteomes" id="UP000037035">
    <property type="component" value="Unassembled WGS sequence"/>
</dbReference>
<evidence type="ECO:0000313" key="3">
    <source>
        <dbReference type="Proteomes" id="UP000037035"/>
    </source>
</evidence>
<comment type="caution">
    <text evidence="2">The sequence shown here is derived from an EMBL/GenBank/DDBJ whole genome shotgun (WGS) entry which is preliminary data.</text>
</comment>
<dbReference type="STRING" id="27349.A0A0L6UXN3"/>
<dbReference type="AlphaFoldDB" id="A0A0L6UXN3"/>
<evidence type="ECO:0000256" key="1">
    <source>
        <dbReference type="SAM" id="MobiDB-lite"/>
    </source>
</evidence>
<protein>
    <submittedName>
        <fullName evidence="2">Putative signal peptide protein</fullName>
    </submittedName>
</protein>
<dbReference type="EMBL" id="LAVV01008265">
    <property type="protein sequence ID" value="KNZ53298.1"/>
    <property type="molecule type" value="Genomic_DNA"/>
</dbReference>
<feature type="compositionally biased region" description="Polar residues" evidence="1">
    <location>
        <begin position="239"/>
        <end position="251"/>
    </location>
</feature>
<evidence type="ECO:0000313" key="2">
    <source>
        <dbReference type="EMBL" id="KNZ53298.1"/>
    </source>
</evidence>
<dbReference type="VEuPathDB" id="FungiDB:VP01_3287g1"/>
<feature type="compositionally biased region" description="Polar residues" evidence="1">
    <location>
        <begin position="165"/>
        <end position="176"/>
    </location>
</feature>